<dbReference type="RefSeq" id="WP_265989636.1">
    <property type="nucleotide sequence ID" value="NZ_CP110973.1"/>
</dbReference>
<accession>A0ABW3QFF0</accession>
<dbReference type="InterPro" id="IPR022548">
    <property type="entry name" value="DUF2846"/>
</dbReference>
<dbReference type="Pfam" id="PF11008">
    <property type="entry name" value="DUF2846"/>
    <property type="match status" value="1"/>
</dbReference>
<dbReference type="Proteomes" id="UP001597116">
    <property type="component" value="Unassembled WGS sequence"/>
</dbReference>
<protein>
    <submittedName>
        <fullName evidence="3">DUF2846 domain-containing protein</fullName>
    </submittedName>
</protein>
<comment type="caution">
    <text evidence="3">The sequence shown here is derived from an EMBL/GenBank/DDBJ whole genome shotgun (WGS) entry which is preliminary data.</text>
</comment>
<sequence length="139" mass="15896">MMTLLLIGFLGWLGGSADERGQPRSGQARLIIYRQREFGGNNYGIRLNDRKLGTLSTNRFLQVDLPPGRVKIESVKDYFSENQQLLLNLQPGQTYYVKAVEDIDFLTRTLLMAPMKPEQAERELRNLKPAKSNWPDSNP</sequence>
<keyword evidence="4" id="KW-1185">Reference proteome</keyword>
<evidence type="ECO:0000256" key="1">
    <source>
        <dbReference type="SAM" id="MobiDB-lite"/>
    </source>
</evidence>
<organism evidence="3 4">
    <name type="scientific">Larkinella insperata</name>
    <dbReference type="NCBI Taxonomy" id="332158"/>
    <lineage>
        <taxon>Bacteria</taxon>
        <taxon>Pseudomonadati</taxon>
        <taxon>Bacteroidota</taxon>
        <taxon>Cytophagia</taxon>
        <taxon>Cytophagales</taxon>
        <taxon>Spirosomataceae</taxon>
        <taxon>Larkinella</taxon>
    </lineage>
</organism>
<dbReference type="EMBL" id="JBHTLP010000002">
    <property type="protein sequence ID" value="MFD1140309.1"/>
    <property type="molecule type" value="Genomic_DNA"/>
</dbReference>
<reference evidence="4" key="1">
    <citation type="journal article" date="2019" name="Int. J. Syst. Evol. Microbiol.">
        <title>The Global Catalogue of Microorganisms (GCM) 10K type strain sequencing project: providing services to taxonomists for standard genome sequencing and annotation.</title>
        <authorList>
            <consortium name="The Broad Institute Genomics Platform"/>
            <consortium name="The Broad Institute Genome Sequencing Center for Infectious Disease"/>
            <person name="Wu L."/>
            <person name="Ma J."/>
        </authorList>
    </citation>
    <scope>NUCLEOTIDE SEQUENCE [LARGE SCALE GENOMIC DNA]</scope>
    <source>
        <strain evidence="4">CCUG 55608</strain>
    </source>
</reference>
<proteinExistence type="predicted"/>
<name>A0ABW3QFF0_9BACT</name>
<evidence type="ECO:0000313" key="4">
    <source>
        <dbReference type="Proteomes" id="UP001597116"/>
    </source>
</evidence>
<evidence type="ECO:0000313" key="3">
    <source>
        <dbReference type="EMBL" id="MFD1140309.1"/>
    </source>
</evidence>
<feature type="domain" description="DUF2846" evidence="2">
    <location>
        <begin position="25"/>
        <end position="100"/>
    </location>
</feature>
<feature type="region of interest" description="Disordered" evidence="1">
    <location>
        <begin position="120"/>
        <end position="139"/>
    </location>
</feature>
<evidence type="ECO:0000259" key="2">
    <source>
        <dbReference type="Pfam" id="PF11008"/>
    </source>
</evidence>
<gene>
    <name evidence="3" type="ORF">ACFQ4C_04285</name>
</gene>